<keyword evidence="7" id="KW-1185">Reference proteome</keyword>
<keyword evidence="2" id="KW-0052">Apoplast</keyword>
<proteinExistence type="inferred from homology"/>
<dbReference type="Proteomes" id="UP000006038">
    <property type="component" value="Chromosome 1"/>
</dbReference>
<dbReference type="Gramene" id="OB01G22540.1">
    <property type="protein sequence ID" value="OB01G22540.1"/>
    <property type="gene ID" value="OB01G22540"/>
</dbReference>
<comment type="subcellular location">
    <subcellularLocation>
        <location evidence="1">Secreted</location>
        <location evidence="1">Extracellular space</location>
        <location evidence="1">Apoplast</location>
    </subcellularLocation>
</comment>
<reference evidence="6" key="2">
    <citation type="submission" date="2013-04" db="UniProtKB">
        <authorList>
            <consortium name="EnsemblPlants"/>
        </authorList>
    </citation>
    <scope>IDENTIFICATION</scope>
</reference>
<name>J3KZ48_ORYBR</name>
<evidence type="ECO:0000256" key="4">
    <source>
        <dbReference type="ARBA" id="ARBA00022729"/>
    </source>
</evidence>
<evidence type="ECO:0000256" key="3">
    <source>
        <dbReference type="ARBA" id="ARBA00022525"/>
    </source>
</evidence>
<organism evidence="6">
    <name type="scientific">Oryza brachyantha</name>
    <name type="common">malo sina</name>
    <dbReference type="NCBI Taxonomy" id="4533"/>
    <lineage>
        <taxon>Eukaryota</taxon>
        <taxon>Viridiplantae</taxon>
        <taxon>Streptophyta</taxon>
        <taxon>Embryophyta</taxon>
        <taxon>Tracheophyta</taxon>
        <taxon>Spermatophyta</taxon>
        <taxon>Magnoliopsida</taxon>
        <taxon>Liliopsida</taxon>
        <taxon>Poales</taxon>
        <taxon>Poaceae</taxon>
        <taxon>BOP clade</taxon>
        <taxon>Oryzoideae</taxon>
        <taxon>Oryzeae</taxon>
        <taxon>Oryzinae</taxon>
        <taxon>Oryza</taxon>
    </lineage>
</organism>
<dbReference type="HOGENOM" id="CLU_1818809_0_0_1"/>
<evidence type="ECO:0000313" key="6">
    <source>
        <dbReference type="EnsemblPlants" id="OB01G22540.1"/>
    </source>
</evidence>
<evidence type="ECO:0000256" key="1">
    <source>
        <dbReference type="ARBA" id="ARBA00004271"/>
    </source>
</evidence>
<evidence type="ECO:0000256" key="5">
    <source>
        <dbReference type="ARBA" id="ARBA00023591"/>
    </source>
</evidence>
<dbReference type="GO" id="GO:0048046">
    <property type="term" value="C:apoplast"/>
    <property type="evidence" value="ECO:0007669"/>
    <property type="project" value="UniProtKB-SubCell"/>
</dbReference>
<dbReference type="Pfam" id="PF04674">
    <property type="entry name" value="Phi_1"/>
    <property type="match status" value="1"/>
</dbReference>
<reference evidence="6" key="1">
    <citation type="journal article" date="2013" name="Nat. Commun.">
        <title>Whole-genome sequencing of Oryza brachyantha reveals mechanisms underlying Oryza genome evolution.</title>
        <authorList>
            <person name="Chen J."/>
            <person name="Huang Q."/>
            <person name="Gao D."/>
            <person name="Wang J."/>
            <person name="Lang Y."/>
            <person name="Liu T."/>
            <person name="Li B."/>
            <person name="Bai Z."/>
            <person name="Luis Goicoechea J."/>
            <person name="Liang C."/>
            <person name="Chen C."/>
            <person name="Zhang W."/>
            <person name="Sun S."/>
            <person name="Liao Y."/>
            <person name="Zhang X."/>
            <person name="Yang L."/>
            <person name="Song C."/>
            <person name="Wang M."/>
            <person name="Shi J."/>
            <person name="Liu G."/>
            <person name="Liu J."/>
            <person name="Zhou H."/>
            <person name="Zhou W."/>
            <person name="Yu Q."/>
            <person name="An N."/>
            <person name="Chen Y."/>
            <person name="Cai Q."/>
            <person name="Wang B."/>
            <person name="Liu B."/>
            <person name="Min J."/>
            <person name="Huang Y."/>
            <person name="Wu H."/>
            <person name="Li Z."/>
            <person name="Zhang Y."/>
            <person name="Yin Y."/>
            <person name="Song W."/>
            <person name="Jiang J."/>
            <person name="Jackson S.A."/>
            <person name="Wing R.A."/>
            <person name="Wang J."/>
            <person name="Chen M."/>
        </authorList>
    </citation>
    <scope>NUCLEOTIDE SEQUENCE [LARGE SCALE GENOMIC DNA]</scope>
    <source>
        <strain evidence="6">cv. IRGC 101232</strain>
    </source>
</reference>
<dbReference type="EnsemblPlants" id="OB01G22540.1">
    <property type="protein sequence ID" value="OB01G22540.1"/>
    <property type="gene ID" value="OB01G22540"/>
</dbReference>
<dbReference type="AlphaFoldDB" id="J3KZ48"/>
<evidence type="ECO:0000313" key="7">
    <source>
        <dbReference type="Proteomes" id="UP000006038"/>
    </source>
</evidence>
<keyword evidence="3" id="KW-0964">Secreted</keyword>
<protein>
    <submittedName>
        <fullName evidence="6">Uncharacterized protein</fullName>
    </submittedName>
</protein>
<sequence>MRVVLSSQVSDKAYSLGKTLTLVQIFQLAAGKAPKRGSVVLVLNDPDVMDTEQLGVPERDVVAEATDVWQVADIRLRSVPRLPDHHQQRLGRAPRWLGRRLATAAEVTGNALFDGAPSTAPTLPVILNLVDEVDDDVRAPAG</sequence>
<evidence type="ECO:0000256" key="2">
    <source>
        <dbReference type="ARBA" id="ARBA00022523"/>
    </source>
</evidence>
<dbReference type="InterPro" id="IPR006766">
    <property type="entry name" value="EXORDIUM-like"/>
</dbReference>
<keyword evidence="4" id="KW-0732">Signal</keyword>
<accession>J3KZ48</accession>
<comment type="similarity">
    <text evidence="5">Belongs to the EXORDIUM family.</text>
</comment>